<proteinExistence type="predicted"/>
<dbReference type="EMBL" id="MU154572">
    <property type="protein sequence ID" value="KAF9494526.1"/>
    <property type="molecule type" value="Genomic_DNA"/>
</dbReference>
<dbReference type="OrthoDB" id="10595114at2759"/>
<dbReference type="Proteomes" id="UP000807025">
    <property type="component" value="Unassembled WGS sequence"/>
</dbReference>
<evidence type="ECO:0000313" key="3">
    <source>
        <dbReference type="Proteomes" id="UP000807025"/>
    </source>
</evidence>
<organism evidence="2 3">
    <name type="scientific">Pleurotus eryngii</name>
    <name type="common">Boletus of the steppes</name>
    <dbReference type="NCBI Taxonomy" id="5323"/>
    <lineage>
        <taxon>Eukaryota</taxon>
        <taxon>Fungi</taxon>
        <taxon>Dikarya</taxon>
        <taxon>Basidiomycota</taxon>
        <taxon>Agaricomycotina</taxon>
        <taxon>Agaricomycetes</taxon>
        <taxon>Agaricomycetidae</taxon>
        <taxon>Agaricales</taxon>
        <taxon>Pleurotineae</taxon>
        <taxon>Pleurotaceae</taxon>
        <taxon>Pleurotus</taxon>
    </lineage>
</organism>
<keyword evidence="3" id="KW-1185">Reference proteome</keyword>
<sequence>MQFNSLFTVICFAFISTTFSAPIPNPQLGQVVGSVTGLAGSTAGSVVGAVGGVTGSLTGSLSGLTNVLGALPIPIPGLATTLTPITTTLVSTFLVTIPPSLVGQAVQLINTLLVTIPAELLGSVEAVLVVVLSIVAGGVTNIDVALASLDGLVPAAALGPARELLQGLLALTAA</sequence>
<evidence type="ECO:0000256" key="1">
    <source>
        <dbReference type="SAM" id="SignalP"/>
    </source>
</evidence>
<feature type="chain" id="PRO_5040239905" evidence="1">
    <location>
        <begin position="21"/>
        <end position="174"/>
    </location>
</feature>
<evidence type="ECO:0000313" key="2">
    <source>
        <dbReference type="EMBL" id="KAF9494526.1"/>
    </source>
</evidence>
<accession>A0A9P6D6E0</accession>
<name>A0A9P6D6E0_PLEER</name>
<keyword evidence="1" id="KW-0732">Signal</keyword>
<comment type="caution">
    <text evidence="2">The sequence shown here is derived from an EMBL/GenBank/DDBJ whole genome shotgun (WGS) entry which is preliminary data.</text>
</comment>
<dbReference type="AlphaFoldDB" id="A0A9P6D6E0"/>
<feature type="signal peptide" evidence="1">
    <location>
        <begin position="1"/>
        <end position="20"/>
    </location>
</feature>
<protein>
    <submittedName>
        <fullName evidence="2">Uncharacterized protein</fullName>
    </submittedName>
</protein>
<gene>
    <name evidence="2" type="ORF">BDN71DRAFT_1431743</name>
</gene>
<reference evidence="2" key="1">
    <citation type="submission" date="2020-11" db="EMBL/GenBank/DDBJ databases">
        <authorList>
            <consortium name="DOE Joint Genome Institute"/>
            <person name="Ahrendt S."/>
            <person name="Riley R."/>
            <person name="Andreopoulos W."/>
            <person name="Labutti K."/>
            <person name="Pangilinan J."/>
            <person name="Ruiz-Duenas F.J."/>
            <person name="Barrasa J.M."/>
            <person name="Sanchez-Garcia M."/>
            <person name="Camarero S."/>
            <person name="Miyauchi S."/>
            <person name="Serrano A."/>
            <person name="Linde D."/>
            <person name="Babiker R."/>
            <person name="Drula E."/>
            <person name="Ayuso-Fernandez I."/>
            <person name="Pacheco R."/>
            <person name="Padilla G."/>
            <person name="Ferreira P."/>
            <person name="Barriuso J."/>
            <person name="Kellner H."/>
            <person name="Castanera R."/>
            <person name="Alfaro M."/>
            <person name="Ramirez L."/>
            <person name="Pisabarro A.G."/>
            <person name="Kuo A."/>
            <person name="Tritt A."/>
            <person name="Lipzen A."/>
            <person name="He G."/>
            <person name="Yan M."/>
            <person name="Ng V."/>
            <person name="Cullen D."/>
            <person name="Martin F."/>
            <person name="Rosso M.-N."/>
            <person name="Henrissat B."/>
            <person name="Hibbett D."/>
            <person name="Martinez A.T."/>
            <person name="Grigoriev I.V."/>
        </authorList>
    </citation>
    <scope>NUCLEOTIDE SEQUENCE</scope>
    <source>
        <strain evidence="2">ATCC 90797</strain>
    </source>
</reference>